<evidence type="ECO:0000256" key="7">
    <source>
        <dbReference type="ARBA" id="ARBA00046642"/>
    </source>
</evidence>
<sequence>MQDCISSTTIRDIFEELVPHTVIAIDEGQFFPDIVECCEKLANMGKIVIVAALDGDYNRKEFDNHVLELCPLAEKVCKLRAVCTKCGGDAPFTKRLSDDTEQEVIGGLEKYQAMCRRCYLDEDKENCLAQHPPLQEIHAETPFCVSAVGLKRFKCDLPTHNC</sequence>
<evidence type="ECO:0000256" key="10">
    <source>
        <dbReference type="RuleBase" id="RU004165"/>
    </source>
</evidence>
<comment type="catalytic activity">
    <reaction evidence="8">
        <text>thymidine + ATP = dTMP + ADP + H(+)</text>
        <dbReference type="Rhea" id="RHEA:19129"/>
        <dbReference type="ChEBI" id="CHEBI:15378"/>
        <dbReference type="ChEBI" id="CHEBI:17748"/>
        <dbReference type="ChEBI" id="CHEBI:30616"/>
        <dbReference type="ChEBI" id="CHEBI:63528"/>
        <dbReference type="ChEBI" id="CHEBI:456216"/>
        <dbReference type="EC" id="2.7.1.21"/>
    </reaction>
    <physiologicalReaction direction="left-to-right" evidence="8">
        <dbReference type="Rhea" id="RHEA:19130"/>
    </physiologicalReaction>
</comment>
<dbReference type="InterPro" id="IPR027417">
    <property type="entry name" value="P-loop_NTPase"/>
</dbReference>
<keyword evidence="5 9" id="KW-0418">Kinase</keyword>
<comment type="similarity">
    <text evidence="1 10">Belongs to the thymidine kinase family.</text>
</comment>
<dbReference type="Gene3D" id="3.40.50.300">
    <property type="entry name" value="P-loop containing nucleotide triphosphate hydrolases"/>
    <property type="match status" value="1"/>
</dbReference>
<dbReference type="PANTHER" id="PTHR11441">
    <property type="entry name" value="THYMIDINE KINASE"/>
    <property type="match status" value="1"/>
</dbReference>
<dbReference type="SUPFAM" id="SSF52540">
    <property type="entry name" value="P-loop containing nucleoside triphosphate hydrolases"/>
    <property type="match status" value="1"/>
</dbReference>
<keyword evidence="6 9" id="KW-0067">ATP-binding</keyword>
<evidence type="ECO:0000313" key="13">
    <source>
        <dbReference type="WBParaSite" id="ASIM_0001546301-mRNA-1"/>
    </source>
</evidence>
<dbReference type="Pfam" id="PF00265">
    <property type="entry name" value="TK"/>
    <property type="match status" value="1"/>
</dbReference>
<dbReference type="AlphaFoldDB" id="A0A0M3K3C4"/>
<evidence type="ECO:0000256" key="3">
    <source>
        <dbReference type="ARBA" id="ARBA00022679"/>
    </source>
</evidence>
<reference evidence="11 12" key="2">
    <citation type="submission" date="2018-11" db="EMBL/GenBank/DDBJ databases">
        <authorList>
            <consortium name="Pathogen Informatics"/>
        </authorList>
    </citation>
    <scope>NUCLEOTIDE SEQUENCE [LARGE SCALE GENOMIC DNA]</scope>
</reference>
<evidence type="ECO:0000256" key="5">
    <source>
        <dbReference type="ARBA" id="ARBA00022777"/>
    </source>
</evidence>
<dbReference type="GO" id="GO:0071897">
    <property type="term" value="P:DNA biosynthetic process"/>
    <property type="evidence" value="ECO:0007669"/>
    <property type="project" value="UniProtKB-KW"/>
</dbReference>
<keyword evidence="2 9" id="KW-0237">DNA synthesis</keyword>
<dbReference type="WBParaSite" id="ASIM_0001546301-mRNA-1">
    <property type="protein sequence ID" value="ASIM_0001546301-mRNA-1"/>
    <property type="gene ID" value="ASIM_0001546301"/>
</dbReference>
<evidence type="ECO:0000313" key="11">
    <source>
        <dbReference type="EMBL" id="VDK53572.1"/>
    </source>
</evidence>
<keyword evidence="4 9" id="KW-0547">Nucleotide-binding</keyword>
<organism evidence="13">
    <name type="scientific">Anisakis simplex</name>
    <name type="common">Herring worm</name>
    <dbReference type="NCBI Taxonomy" id="6269"/>
    <lineage>
        <taxon>Eukaryota</taxon>
        <taxon>Metazoa</taxon>
        <taxon>Ecdysozoa</taxon>
        <taxon>Nematoda</taxon>
        <taxon>Chromadorea</taxon>
        <taxon>Rhabditida</taxon>
        <taxon>Spirurina</taxon>
        <taxon>Ascaridomorpha</taxon>
        <taxon>Ascaridoidea</taxon>
        <taxon>Anisakidae</taxon>
        <taxon>Anisakis</taxon>
        <taxon>Anisakis simplex complex</taxon>
    </lineage>
</organism>
<dbReference type="GO" id="GO:0004797">
    <property type="term" value="F:thymidine kinase activity"/>
    <property type="evidence" value="ECO:0007669"/>
    <property type="project" value="UniProtKB-EC"/>
</dbReference>
<evidence type="ECO:0000256" key="6">
    <source>
        <dbReference type="ARBA" id="ARBA00022840"/>
    </source>
</evidence>
<dbReference type="GO" id="GO:0046104">
    <property type="term" value="P:thymidine metabolic process"/>
    <property type="evidence" value="ECO:0007669"/>
    <property type="project" value="TreeGrafter"/>
</dbReference>
<reference evidence="13" key="1">
    <citation type="submission" date="2017-02" db="UniProtKB">
        <authorList>
            <consortium name="WormBaseParasite"/>
        </authorList>
    </citation>
    <scope>IDENTIFICATION</scope>
</reference>
<evidence type="ECO:0000256" key="1">
    <source>
        <dbReference type="ARBA" id="ARBA00007587"/>
    </source>
</evidence>
<dbReference type="Gene3D" id="3.30.60.20">
    <property type="match status" value="1"/>
</dbReference>
<protein>
    <recommendedName>
        <fullName evidence="9">Thymidine kinase</fullName>
        <ecNumber evidence="9">2.7.1.21</ecNumber>
    </recommendedName>
</protein>
<dbReference type="GO" id="GO:0005524">
    <property type="term" value="F:ATP binding"/>
    <property type="evidence" value="ECO:0007669"/>
    <property type="project" value="UniProtKB-KW"/>
</dbReference>
<evidence type="ECO:0000256" key="8">
    <source>
        <dbReference type="ARBA" id="ARBA00048113"/>
    </source>
</evidence>
<comment type="subunit">
    <text evidence="7">Homotetramer. Tetramerization from dimerization is induced by ATP and increases catalytic efficiency due to a high affinity for thymidine. Tetramerization is inhibited by phosphorylation at Ser-13. Interacts (via the KEN box) with FZR1.</text>
</comment>
<dbReference type="OrthoDB" id="439028at2759"/>
<evidence type="ECO:0000256" key="4">
    <source>
        <dbReference type="ARBA" id="ARBA00022741"/>
    </source>
</evidence>
<dbReference type="EC" id="2.7.1.21" evidence="9"/>
<dbReference type="EMBL" id="UYRR01031977">
    <property type="protein sequence ID" value="VDK53572.1"/>
    <property type="molecule type" value="Genomic_DNA"/>
</dbReference>
<dbReference type="SUPFAM" id="SSF57716">
    <property type="entry name" value="Glucocorticoid receptor-like (DNA-binding domain)"/>
    <property type="match status" value="1"/>
</dbReference>
<keyword evidence="3 9" id="KW-0808">Transferase</keyword>
<evidence type="ECO:0000256" key="2">
    <source>
        <dbReference type="ARBA" id="ARBA00022634"/>
    </source>
</evidence>
<gene>
    <name evidence="11" type="ORF">ASIM_LOCUS14872</name>
</gene>
<name>A0A0M3K3C4_ANISI</name>
<dbReference type="PANTHER" id="PTHR11441:SF0">
    <property type="entry name" value="THYMIDINE KINASE, CYTOSOLIC"/>
    <property type="match status" value="1"/>
</dbReference>
<dbReference type="PROSITE" id="PS00603">
    <property type="entry name" value="TK_CELLULAR_TYPE"/>
    <property type="match status" value="1"/>
</dbReference>
<proteinExistence type="inferred from homology"/>
<evidence type="ECO:0000256" key="9">
    <source>
        <dbReference type="RuleBase" id="RU000544"/>
    </source>
</evidence>
<keyword evidence="12" id="KW-1185">Reference proteome</keyword>
<evidence type="ECO:0000313" key="12">
    <source>
        <dbReference type="Proteomes" id="UP000267096"/>
    </source>
</evidence>
<dbReference type="InterPro" id="IPR001267">
    <property type="entry name" value="Thymidine_kinase"/>
</dbReference>
<accession>A0A0M3K3C4</accession>
<dbReference type="InterPro" id="IPR020633">
    <property type="entry name" value="Thymidine_kinase_CS"/>
</dbReference>
<dbReference type="Proteomes" id="UP000267096">
    <property type="component" value="Unassembled WGS sequence"/>
</dbReference>